<dbReference type="PROSITE" id="PS51910">
    <property type="entry name" value="GH18_2"/>
    <property type="match status" value="1"/>
</dbReference>
<comment type="catalytic activity">
    <reaction evidence="1">
        <text>Random endo-hydrolysis of N-acetyl-beta-D-glucosaminide (1-&gt;4)-beta-linkages in chitin and chitodextrins.</text>
        <dbReference type="EC" id="3.2.1.14"/>
    </reaction>
</comment>
<protein>
    <recommendedName>
        <fullName evidence="2">chitinase</fullName>
        <ecNumber evidence="2">3.2.1.14</ecNumber>
    </recommendedName>
</protein>
<dbReference type="PANTHER" id="PTHR11177:SF317">
    <property type="entry name" value="CHITINASE 12-RELATED"/>
    <property type="match status" value="1"/>
</dbReference>
<evidence type="ECO:0000256" key="4">
    <source>
        <dbReference type="ARBA" id="ARBA00023295"/>
    </source>
</evidence>
<dbReference type="OrthoDB" id="315328at2"/>
<dbReference type="InterPro" id="IPR050314">
    <property type="entry name" value="Glycosyl_Hydrlase_18"/>
</dbReference>
<feature type="signal peptide" evidence="7">
    <location>
        <begin position="1"/>
        <end position="40"/>
    </location>
</feature>
<feature type="chain" id="PRO_5016323830" description="chitinase" evidence="7">
    <location>
        <begin position="41"/>
        <end position="518"/>
    </location>
</feature>
<evidence type="ECO:0000256" key="6">
    <source>
        <dbReference type="RuleBase" id="RU004453"/>
    </source>
</evidence>
<feature type="domain" description="GH18" evidence="8">
    <location>
        <begin position="47"/>
        <end position="387"/>
    </location>
</feature>
<dbReference type="PROSITE" id="PS01095">
    <property type="entry name" value="GH18_1"/>
    <property type="match status" value="1"/>
</dbReference>
<evidence type="ECO:0000256" key="5">
    <source>
        <dbReference type="RuleBase" id="RU000489"/>
    </source>
</evidence>
<keyword evidence="4 5" id="KW-0326">Glycosidase</keyword>
<proteinExistence type="inferred from homology"/>
<keyword evidence="7" id="KW-0732">Signal</keyword>
<dbReference type="PANTHER" id="PTHR11177">
    <property type="entry name" value="CHITINASE"/>
    <property type="match status" value="1"/>
</dbReference>
<keyword evidence="3 5" id="KW-0378">Hydrolase</keyword>
<evidence type="ECO:0000256" key="1">
    <source>
        <dbReference type="ARBA" id="ARBA00000822"/>
    </source>
</evidence>
<evidence type="ECO:0000259" key="8">
    <source>
        <dbReference type="PROSITE" id="PS51910"/>
    </source>
</evidence>
<dbReference type="Gene3D" id="3.20.20.80">
    <property type="entry name" value="Glycosidases"/>
    <property type="match status" value="1"/>
</dbReference>
<evidence type="ECO:0000256" key="7">
    <source>
        <dbReference type="SAM" id="SignalP"/>
    </source>
</evidence>
<evidence type="ECO:0000313" key="10">
    <source>
        <dbReference type="Proteomes" id="UP000246744"/>
    </source>
</evidence>
<dbReference type="Proteomes" id="UP000246744">
    <property type="component" value="Unassembled WGS sequence"/>
</dbReference>
<comment type="similarity">
    <text evidence="6">Belongs to the glycosyl hydrolase 18 family.</text>
</comment>
<evidence type="ECO:0000256" key="3">
    <source>
        <dbReference type="ARBA" id="ARBA00022801"/>
    </source>
</evidence>
<comment type="caution">
    <text evidence="9">The sequence shown here is derived from an EMBL/GenBank/DDBJ whole genome shotgun (WGS) entry which is preliminary data.</text>
</comment>
<dbReference type="SUPFAM" id="SSF51445">
    <property type="entry name" value="(Trans)glycosidases"/>
    <property type="match status" value="1"/>
</dbReference>
<keyword evidence="10" id="KW-1185">Reference proteome</keyword>
<dbReference type="InterPro" id="IPR017853">
    <property type="entry name" value="GH"/>
</dbReference>
<dbReference type="Pfam" id="PF00704">
    <property type="entry name" value="Glyco_hydro_18"/>
    <property type="match status" value="1"/>
</dbReference>
<name>A0A317PNT8_9ENTR</name>
<dbReference type="GO" id="GO:0005975">
    <property type="term" value="P:carbohydrate metabolic process"/>
    <property type="evidence" value="ECO:0007669"/>
    <property type="project" value="InterPro"/>
</dbReference>
<dbReference type="EC" id="3.2.1.14" evidence="2"/>
<dbReference type="InterPro" id="IPR001223">
    <property type="entry name" value="Glyco_hydro18_cat"/>
</dbReference>
<evidence type="ECO:0000256" key="2">
    <source>
        <dbReference type="ARBA" id="ARBA00012729"/>
    </source>
</evidence>
<reference evidence="9 10" key="1">
    <citation type="submission" date="2018-05" db="EMBL/GenBank/DDBJ databases">
        <title>Genomic Encyclopedia of Type Strains, Phase IV (KMG-IV): sequencing the most valuable type-strain genomes for metagenomic binning, comparative biology and taxonomic classification.</title>
        <authorList>
            <person name="Goeker M."/>
        </authorList>
    </citation>
    <scope>NUCLEOTIDE SEQUENCE [LARGE SCALE GENOMIC DNA]</scope>
    <source>
        <strain evidence="9 10">DSM 19579</strain>
    </source>
</reference>
<gene>
    <name evidence="9" type="ORF">DES37_1187</name>
</gene>
<organism evidence="9 10">
    <name type="scientific">Mangrovibacter plantisponsor</name>
    <dbReference type="NCBI Taxonomy" id="451513"/>
    <lineage>
        <taxon>Bacteria</taxon>
        <taxon>Pseudomonadati</taxon>
        <taxon>Pseudomonadota</taxon>
        <taxon>Gammaproteobacteria</taxon>
        <taxon>Enterobacterales</taxon>
        <taxon>Enterobacteriaceae</taxon>
        <taxon>Mangrovibacter</taxon>
    </lineage>
</organism>
<evidence type="ECO:0000313" key="9">
    <source>
        <dbReference type="EMBL" id="PWW02653.1"/>
    </source>
</evidence>
<accession>A0A317PNT8</accession>
<dbReference type="InterPro" id="IPR001579">
    <property type="entry name" value="Glyco_hydro_18_chit_AS"/>
</dbReference>
<dbReference type="GO" id="GO:0008843">
    <property type="term" value="F:endochitinase activity"/>
    <property type="evidence" value="ECO:0007669"/>
    <property type="project" value="UniProtKB-EC"/>
</dbReference>
<dbReference type="EMBL" id="QGTS01000018">
    <property type="protein sequence ID" value="PWW02653.1"/>
    <property type="molecule type" value="Genomic_DNA"/>
</dbReference>
<dbReference type="AlphaFoldDB" id="A0A317PNT8"/>
<sequence length="518" mass="57460">MYVHIANSNPVMGNKKEFCVRKLALAMGISAAFLAFPAVASTASDENRTIAYVTSWGFTDADPAPILAESKVDTYLLSFARWDAQGNITSSDDIATPMPYDPWWIAGGYLGWTHMKYDHPERKILAAFGGQTYEDMWSYMDTPERREAIAQSLAELLKTPYPVYKRGLKESEIDGDCQFWNWNGSCNTDVYQKAGSVYLDGIDFDFEKVARLTEKENENLLLLAQRLRELIGKDKVISLTTYHVGADPVECANNTVVDNCSYIEDKRSDHHGEVLPLLEKSKDLFDFFNVMAYDAGPNFRWQVAMENYARAIGDKSKVVLGATINSQWGPVSNFIESKENNLARAEWQAANGYGGFFVWTFGANTQNMPLSEQVAYVNDMREAADNAAPSVELPPSGIVVSPQAVTLTLPTEYFNGNNRVVIDRQKGLLGNENLGYTQSGKAWGYRYSGALPSVLTSGITHTAEGMTEIAFPAFISVGDKLFFRSVDPNLTNSVLADFGSVTVTQSMLDNGTFLPREK</sequence>